<dbReference type="PANTHER" id="PTHR33639">
    <property type="entry name" value="THIOL-DISULFIDE OXIDOREDUCTASE DCC"/>
    <property type="match status" value="1"/>
</dbReference>
<gene>
    <name evidence="1" type="ORF">ACFQY0_10200</name>
</gene>
<evidence type="ECO:0000313" key="1">
    <source>
        <dbReference type="EMBL" id="MFC7337548.1"/>
    </source>
</evidence>
<dbReference type="EMBL" id="JBHTBS010000004">
    <property type="protein sequence ID" value="MFC7337548.1"/>
    <property type="molecule type" value="Genomic_DNA"/>
</dbReference>
<accession>A0ABW2L5A9</accession>
<evidence type="ECO:0000313" key="2">
    <source>
        <dbReference type="Proteomes" id="UP001596472"/>
    </source>
</evidence>
<dbReference type="PANTHER" id="PTHR33639:SF2">
    <property type="entry name" value="DUF393 DOMAIN-CONTAINING PROTEIN"/>
    <property type="match status" value="1"/>
</dbReference>
<dbReference type="Proteomes" id="UP001596472">
    <property type="component" value="Unassembled WGS sequence"/>
</dbReference>
<proteinExistence type="predicted"/>
<dbReference type="InterPro" id="IPR052927">
    <property type="entry name" value="DCC_oxidoreductase"/>
</dbReference>
<reference evidence="2" key="1">
    <citation type="journal article" date="2019" name="Int. J. Syst. Evol. Microbiol.">
        <title>The Global Catalogue of Microorganisms (GCM) 10K type strain sequencing project: providing services to taxonomists for standard genome sequencing and annotation.</title>
        <authorList>
            <consortium name="The Broad Institute Genomics Platform"/>
            <consortium name="The Broad Institute Genome Sequencing Center for Infectious Disease"/>
            <person name="Wu L."/>
            <person name="Ma J."/>
        </authorList>
    </citation>
    <scope>NUCLEOTIDE SEQUENCE [LARGE SCALE GENOMIC DNA]</scope>
    <source>
        <strain evidence="2">CGMCC 4.1467</strain>
    </source>
</reference>
<dbReference type="InterPro" id="IPR007263">
    <property type="entry name" value="DCC1-like"/>
</dbReference>
<keyword evidence="2" id="KW-1185">Reference proteome</keyword>
<dbReference type="RefSeq" id="WP_379711932.1">
    <property type="nucleotide sequence ID" value="NZ_JBHTBS010000004.1"/>
</dbReference>
<name>A0ABW2L5A9_9BACT</name>
<organism evidence="1 2">
    <name type="scientific">Haloferula chungangensis</name>
    <dbReference type="NCBI Taxonomy" id="1048331"/>
    <lineage>
        <taxon>Bacteria</taxon>
        <taxon>Pseudomonadati</taxon>
        <taxon>Verrucomicrobiota</taxon>
        <taxon>Verrucomicrobiia</taxon>
        <taxon>Verrucomicrobiales</taxon>
        <taxon>Verrucomicrobiaceae</taxon>
        <taxon>Haloferula</taxon>
    </lineage>
</organism>
<comment type="caution">
    <text evidence="1">The sequence shown here is derived from an EMBL/GenBank/DDBJ whole genome shotgun (WGS) entry which is preliminary data.</text>
</comment>
<dbReference type="Pfam" id="PF04134">
    <property type="entry name" value="DCC1-like"/>
    <property type="match status" value="1"/>
</dbReference>
<sequence>MATTKQIIIAFDGDCLMCSRAIRWVADRDHADLIRFTRLQDPIGQQMIAESGSKPLDSMLVLNDGEVLSGSSAVIVILETLGGFLKVPAILGKMVPRPLRDALYKFIAVHRYQWFGKNESCSIPSDALRKRLLSAESSTTESCQNPGT</sequence>
<protein>
    <submittedName>
        <fullName evidence="1">Thiol-disulfide oxidoreductase DCC family protein</fullName>
    </submittedName>
</protein>